<feature type="transmembrane region" description="Helical" evidence="6">
    <location>
        <begin position="7"/>
        <end position="37"/>
    </location>
</feature>
<proteinExistence type="inferred from homology"/>
<evidence type="ECO:0000256" key="2">
    <source>
        <dbReference type="ARBA" id="ARBA00009142"/>
    </source>
</evidence>
<reference evidence="7 8" key="1">
    <citation type="submission" date="2020-08" db="EMBL/GenBank/DDBJ databases">
        <title>Genomic Encyclopedia of Archaeal and Bacterial Type Strains, Phase II (KMG-II): from individual species to whole genera.</title>
        <authorList>
            <person name="Goeker M."/>
        </authorList>
    </citation>
    <scope>NUCLEOTIDE SEQUENCE [LARGE SCALE GENOMIC DNA]</scope>
    <source>
        <strain evidence="7 8">DSM 23288</strain>
    </source>
</reference>
<dbReference type="AlphaFoldDB" id="A0A840IH97"/>
<feature type="transmembrane region" description="Helical" evidence="6">
    <location>
        <begin position="43"/>
        <end position="59"/>
    </location>
</feature>
<gene>
    <name evidence="7" type="ORF">BDZ31_003148</name>
</gene>
<dbReference type="PANTHER" id="PTHR43701:SF2">
    <property type="entry name" value="MEMBRANE TRANSPORTER PROTEIN YJNA-RELATED"/>
    <property type="match status" value="1"/>
</dbReference>
<comment type="subcellular location">
    <subcellularLocation>
        <location evidence="6">Cell membrane</location>
        <topology evidence="6">Multi-pass membrane protein</topology>
    </subcellularLocation>
    <subcellularLocation>
        <location evidence="1">Membrane</location>
        <topology evidence="1">Multi-pass membrane protein</topology>
    </subcellularLocation>
</comment>
<dbReference type="EMBL" id="JACHNU010000004">
    <property type="protein sequence ID" value="MBB4663553.1"/>
    <property type="molecule type" value="Genomic_DNA"/>
</dbReference>
<evidence type="ECO:0000256" key="5">
    <source>
        <dbReference type="ARBA" id="ARBA00023136"/>
    </source>
</evidence>
<organism evidence="7 8">
    <name type="scientific">Conexibacter arvalis</name>
    <dbReference type="NCBI Taxonomy" id="912552"/>
    <lineage>
        <taxon>Bacteria</taxon>
        <taxon>Bacillati</taxon>
        <taxon>Actinomycetota</taxon>
        <taxon>Thermoleophilia</taxon>
        <taxon>Solirubrobacterales</taxon>
        <taxon>Conexibacteraceae</taxon>
        <taxon>Conexibacter</taxon>
    </lineage>
</organism>
<evidence type="ECO:0000256" key="6">
    <source>
        <dbReference type="RuleBase" id="RU363041"/>
    </source>
</evidence>
<evidence type="ECO:0000313" key="7">
    <source>
        <dbReference type="EMBL" id="MBB4663553.1"/>
    </source>
</evidence>
<keyword evidence="3 6" id="KW-0812">Transmembrane</keyword>
<feature type="transmembrane region" description="Helical" evidence="6">
    <location>
        <begin position="71"/>
        <end position="89"/>
    </location>
</feature>
<keyword evidence="8" id="KW-1185">Reference proteome</keyword>
<comment type="caution">
    <text evidence="7">The sequence shown here is derived from an EMBL/GenBank/DDBJ whole genome shotgun (WGS) entry which is preliminary data.</text>
</comment>
<keyword evidence="5 6" id="KW-0472">Membrane</keyword>
<evidence type="ECO:0000256" key="3">
    <source>
        <dbReference type="ARBA" id="ARBA00022692"/>
    </source>
</evidence>
<evidence type="ECO:0000256" key="4">
    <source>
        <dbReference type="ARBA" id="ARBA00022989"/>
    </source>
</evidence>
<dbReference type="GO" id="GO:0005886">
    <property type="term" value="C:plasma membrane"/>
    <property type="evidence" value="ECO:0007669"/>
    <property type="project" value="UniProtKB-SubCell"/>
</dbReference>
<sequence>MIAAALIGILAGIAAGLLGIGGGILFVPALTIFAGLGHVEAEATSLLAIVPVALVGSWRQRRYGNLRLEDAAVMGGLSVAGAVGGVALANVLPERALKIGFALLMLNLARQLVQRGLRDRRARLESPA</sequence>
<dbReference type="Proteomes" id="UP000585272">
    <property type="component" value="Unassembled WGS sequence"/>
</dbReference>
<dbReference type="InterPro" id="IPR002781">
    <property type="entry name" value="TM_pro_TauE-like"/>
</dbReference>
<accession>A0A840IH97</accession>
<dbReference type="PANTHER" id="PTHR43701">
    <property type="entry name" value="MEMBRANE TRANSPORTER PROTEIN MJ0441-RELATED"/>
    <property type="match status" value="1"/>
</dbReference>
<dbReference type="InterPro" id="IPR051598">
    <property type="entry name" value="TSUP/Inactive_protease-like"/>
</dbReference>
<evidence type="ECO:0000256" key="1">
    <source>
        <dbReference type="ARBA" id="ARBA00004141"/>
    </source>
</evidence>
<keyword evidence="4 6" id="KW-1133">Transmembrane helix</keyword>
<dbReference type="RefSeq" id="WP_183343276.1">
    <property type="nucleotide sequence ID" value="NZ_JACHNU010000004.1"/>
</dbReference>
<evidence type="ECO:0000313" key="8">
    <source>
        <dbReference type="Proteomes" id="UP000585272"/>
    </source>
</evidence>
<name>A0A840IH97_9ACTN</name>
<dbReference type="Pfam" id="PF01925">
    <property type="entry name" value="TauE"/>
    <property type="match status" value="1"/>
</dbReference>
<comment type="similarity">
    <text evidence="2 6">Belongs to the 4-toluene sulfonate uptake permease (TSUP) (TC 2.A.102) family.</text>
</comment>
<keyword evidence="6" id="KW-1003">Cell membrane</keyword>
<protein>
    <recommendedName>
        <fullName evidence="6">Probable membrane transporter protein</fullName>
    </recommendedName>
</protein>